<accession>A0AAD7G3F2</accession>
<reference evidence="2" key="1">
    <citation type="submission" date="2023-03" db="EMBL/GenBank/DDBJ databases">
        <title>Massive genome expansion in bonnet fungi (Mycena s.s.) driven by repeated elements and novel gene families across ecological guilds.</title>
        <authorList>
            <consortium name="Lawrence Berkeley National Laboratory"/>
            <person name="Harder C.B."/>
            <person name="Miyauchi S."/>
            <person name="Viragh M."/>
            <person name="Kuo A."/>
            <person name="Thoen E."/>
            <person name="Andreopoulos B."/>
            <person name="Lu D."/>
            <person name="Skrede I."/>
            <person name="Drula E."/>
            <person name="Henrissat B."/>
            <person name="Morin E."/>
            <person name="Kohler A."/>
            <person name="Barry K."/>
            <person name="LaButti K."/>
            <person name="Morin E."/>
            <person name="Salamov A."/>
            <person name="Lipzen A."/>
            <person name="Mereny Z."/>
            <person name="Hegedus B."/>
            <person name="Baldrian P."/>
            <person name="Stursova M."/>
            <person name="Weitz H."/>
            <person name="Taylor A."/>
            <person name="Grigoriev I.V."/>
            <person name="Nagy L.G."/>
            <person name="Martin F."/>
            <person name="Kauserud H."/>
        </authorList>
    </citation>
    <scope>NUCLEOTIDE SEQUENCE</scope>
    <source>
        <strain evidence="2">CBHHK067</strain>
    </source>
</reference>
<dbReference type="Proteomes" id="UP001221757">
    <property type="component" value="Unassembled WGS sequence"/>
</dbReference>
<name>A0AAD7G3F2_MYCRO</name>
<protein>
    <submittedName>
        <fullName evidence="2">Uncharacterized protein</fullName>
    </submittedName>
</protein>
<proteinExistence type="predicted"/>
<feature type="compositionally biased region" description="Basic and acidic residues" evidence="1">
    <location>
        <begin position="112"/>
        <end position="125"/>
    </location>
</feature>
<feature type="compositionally biased region" description="Basic and acidic residues" evidence="1">
    <location>
        <begin position="71"/>
        <end position="85"/>
    </location>
</feature>
<comment type="caution">
    <text evidence="2">The sequence shown here is derived from an EMBL/GenBank/DDBJ whole genome shotgun (WGS) entry which is preliminary data.</text>
</comment>
<keyword evidence="3" id="KW-1185">Reference proteome</keyword>
<evidence type="ECO:0000256" key="1">
    <source>
        <dbReference type="SAM" id="MobiDB-lite"/>
    </source>
</evidence>
<sequence length="186" mass="21285">MQTPPTSPQREQHHQRQILREIRLRQDGSPQRRRLPSYSRVSDENRAPVLRTASPTPRARPNARSLSQSERQARERQERERELPTTRKRKRTRPPRADPEGPLSKAQLGQRARRERERAEREVQENRMDVDGIGANTFFKSLNAASPDICDRPLSVPVFSAAQSSFTAFTRPSSMLVSPASIVQVT</sequence>
<organism evidence="2 3">
    <name type="scientific">Mycena rosella</name>
    <name type="common">Pink bonnet</name>
    <name type="synonym">Agaricus rosellus</name>
    <dbReference type="NCBI Taxonomy" id="1033263"/>
    <lineage>
        <taxon>Eukaryota</taxon>
        <taxon>Fungi</taxon>
        <taxon>Dikarya</taxon>
        <taxon>Basidiomycota</taxon>
        <taxon>Agaricomycotina</taxon>
        <taxon>Agaricomycetes</taxon>
        <taxon>Agaricomycetidae</taxon>
        <taxon>Agaricales</taxon>
        <taxon>Marasmiineae</taxon>
        <taxon>Mycenaceae</taxon>
        <taxon>Mycena</taxon>
    </lineage>
</organism>
<feature type="region of interest" description="Disordered" evidence="1">
    <location>
        <begin position="1"/>
        <end position="125"/>
    </location>
</feature>
<gene>
    <name evidence="2" type="ORF">B0H17DRAFT_1144397</name>
</gene>
<dbReference type="AlphaFoldDB" id="A0AAD7G3F2"/>
<evidence type="ECO:0000313" key="2">
    <source>
        <dbReference type="EMBL" id="KAJ7662310.1"/>
    </source>
</evidence>
<feature type="compositionally biased region" description="Basic and acidic residues" evidence="1">
    <location>
        <begin position="10"/>
        <end position="26"/>
    </location>
</feature>
<dbReference type="EMBL" id="JARKIE010000243">
    <property type="protein sequence ID" value="KAJ7662310.1"/>
    <property type="molecule type" value="Genomic_DNA"/>
</dbReference>
<evidence type="ECO:0000313" key="3">
    <source>
        <dbReference type="Proteomes" id="UP001221757"/>
    </source>
</evidence>